<reference evidence="1 2" key="1">
    <citation type="submission" date="2018-02" db="EMBL/GenBank/DDBJ databases">
        <title>Genome sequence of the basidiomycete white-rot fungus Phlebia centrifuga.</title>
        <authorList>
            <person name="Granchi Z."/>
            <person name="Peng M."/>
            <person name="de Vries R.P."/>
            <person name="Hilden K."/>
            <person name="Makela M.R."/>
            <person name="Grigoriev I."/>
            <person name="Riley R."/>
        </authorList>
    </citation>
    <scope>NUCLEOTIDE SEQUENCE [LARGE SCALE GENOMIC DNA]</scope>
    <source>
        <strain evidence="1 2">FBCC195</strain>
    </source>
</reference>
<protein>
    <submittedName>
        <fullName evidence="1">Uncharacterized protein</fullName>
    </submittedName>
</protein>
<organism evidence="1 2">
    <name type="scientific">Hermanssonia centrifuga</name>
    <dbReference type="NCBI Taxonomy" id="98765"/>
    <lineage>
        <taxon>Eukaryota</taxon>
        <taxon>Fungi</taxon>
        <taxon>Dikarya</taxon>
        <taxon>Basidiomycota</taxon>
        <taxon>Agaricomycotina</taxon>
        <taxon>Agaricomycetes</taxon>
        <taxon>Polyporales</taxon>
        <taxon>Meruliaceae</taxon>
        <taxon>Hermanssonia</taxon>
    </lineage>
</organism>
<evidence type="ECO:0000313" key="1">
    <source>
        <dbReference type="EMBL" id="PSR73770.1"/>
    </source>
</evidence>
<evidence type="ECO:0000313" key="2">
    <source>
        <dbReference type="Proteomes" id="UP000186601"/>
    </source>
</evidence>
<dbReference type="Proteomes" id="UP000186601">
    <property type="component" value="Unassembled WGS sequence"/>
</dbReference>
<comment type="caution">
    <text evidence="1">The sequence shown here is derived from an EMBL/GenBank/DDBJ whole genome shotgun (WGS) entry which is preliminary data.</text>
</comment>
<keyword evidence="2" id="KW-1185">Reference proteome</keyword>
<proteinExistence type="predicted"/>
<name>A0A2R6NNZ8_9APHY</name>
<sequence>MTIKAELVLVELALRPSHLFFISMVTPVQHLRSLPALPSKHYTAEWVPLVCSVFCFVGRPPFSRMRKAASVVRFGPLASVYGKLLDHKQDIHMEVASLLCNPEKPSTSIDCVRLERHTPECREIELIVAYSAAATNHNPLSR</sequence>
<dbReference type="AlphaFoldDB" id="A0A2R6NNZ8"/>
<dbReference type="EMBL" id="MLYV02001063">
    <property type="protein sequence ID" value="PSR73770.1"/>
    <property type="molecule type" value="Genomic_DNA"/>
</dbReference>
<gene>
    <name evidence="1" type="ORF">PHLCEN_2v10414</name>
</gene>
<accession>A0A2R6NNZ8</accession>